<proteinExistence type="predicted"/>
<sequence length="9" mass="1203">MVWKERELI</sequence>
<organism evidence="1">
    <name type="scientific">Rhizophora mucronata</name>
    <name type="common">Asiatic mangrove</name>
    <dbReference type="NCBI Taxonomy" id="61149"/>
    <lineage>
        <taxon>Eukaryota</taxon>
        <taxon>Viridiplantae</taxon>
        <taxon>Streptophyta</taxon>
        <taxon>Embryophyta</taxon>
        <taxon>Tracheophyta</taxon>
        <taxon>Spermatophyta</taxon>
        <taxon>Magnoliopsida</taxon>
        <taxon>eudicotyledons</taxon>
        <taxon>Gunneridae</taxon>
        <taxon>Pentapetalae</taxon>
        <taxon>rosids</taxon>
        <taxon>fabids</taxon>
        <taxon>Malpighiales</taxon>
        <taxon>Rhizophoraceae</taxon>
        <taxon>Rhizophora</taxon>
    </lineage>
</organism>
<accession>A0A2P2N933</accession>
<protein>
    <submittedName>
        <fullName evidence="1">Uncharacterized protein</fullName>
    </submittedName>
</protein>
<evidence type="ECO:0000313" key="1">
    <source>
        <dbReference type="EMBL" id="MBX38991.1"/>
    </source>
</evidence>
<reference evidence="1" key="1">
    <citation type="submission" date="2018-02" db="EMBL/GenBank/DDBJ databases">
        <title>Rhizophora mucronata_Transcriptome.</title>
        <authorList>
            <person name="Meera S.P."/>
            <person name="Sreeshan A."/>
            <person name="Augustine A."/>
        </authorList>
    </citation>
    <scope>NUCLEOTIDE SEQUENCE</scope>
    <source>
        <tissue evidence="1">Leaf</tissue>
    </source>
</reference>
<name>A0A2P2N933_RHIMU</name>
<dbReference type="EMBL" id="GGEC01058507">
    <property type="protein sequence ID" value="MBX38991.1"/>
    <property type="molecule type" value="Transcribed_RNA"/>
</dbReference>